<gene>
    <name evidence="1" type="ORF">EBB79_17840</name>
</gene>
<dbReference type="EMBL" id="CP033219">
    <property type="protein sequence ID" value="AZV79550.1"/>
    <property type="molecule type" value="Genomic_DNA"/>
</dbReference>
<sequence>MTRLNNRLLAAHAAGDTPALVALYTEAADTAASQDAMGFYLTQAYIYALDAGHGSATVLHSRLVEMGRDN</sequence>
<dbReference type="Proteomes" id="UP000283063">
    <property type="component" value="Chromosome"/>
</dbReference>
<name>A0A3T0N690_9RHOB</name>
<proteinExistence type="predicted"/>
<accession>A0A3T0N690</accession>
<dbReference type="AlphaFoldDB" id="A0A3T0N690"/>
<protein>
    <submittedName>
        <fullName evidence="1">Uncharacterized protein</fullName>
    </submittedName>
</protein>
<dbReference type="RefSeq" id="WP_127750140.1">
    <property type="nucleotide sequence ID" value="NZ_CP033219.1"/>
</dbReference>
<keyword evidence="2" id="KW-1185">Reference proteome</keyword>
<reference evidence="1 2" key="1">
    <citation type="submission" date="2018-10" db="EMBL/GenBank/DDBJ databases">
        <title>Parasedimentitalea marina sp. nov., a psychrophilic bacterium isolated from deep seawater of the New Britain Trench.</title>
        <authorList>
            <person name="Cao J."/>
        </authorList>
    </citation>
    <scope>NUCLEOTIDE SEQUENCE [LARGE SCALE GENOMIC DNA]</scope>
    <source>
        <strain evidence="1 2">W43</strain>
    </source>
</reference>
<evidence type="ECO:0000313" key="1">
    <source>
        <dbReference type="EMBL" id="AZV79550.1"/>
    </source>
</evidence>
<dbReference type="KEGG" id="sedi:EBB79_17840"/>
<dbReference type="OrthoDB" id="7864216at2"/>
<organism evidence="1 2">
    <name type="scientific">Parasedimentitalea marina</name>
    <dbReference type="NCBI Taxonomy" id="2483033"/>
    <lineage>
        <taxon>Bacteria</taxon>
        <taxon>Pseudomonadati</taxon>
        <taxon>Pseudomonadota</taxon>
        <taxon>Alphaproteobacteria</taxon>
        <taxon>Rhodobacterales</taxon>
        <taxon>Paracoccaceae</taxon>
        <taxon>Parasedimentitalea</taxon>
    </lineage>
</organism>
<evidence type="ECO:0000313" key="2">
    <source>
        <dbReference type="Proteomes" id="UP000283063"/>
    </source>
</evidence>